<proteinExistence type="predicted"/>
<organism evidence="1 2">
    <name type="scientific">Dyadobacter endophyticus</name>
    <dbReference type="NCBI Taxonomy" id="1749036"/>
    <lineage>
        <taxon>Bacteria</taxon>
        <taxon>Pseudomonadati</taxon>
        <taxon>Bacteroidota</taxon>
        <taxon>Cytophagia</taxon>
        <taxon>Cytophagales</taxon>
        <taxon>Spirosomataceae</taxon>
        <taxon>Dyadobacter</taxon>
    </lineage>
</organism>
<dbReference type="InterPro" id="IPR016053">
    <property type="entry name" value="Haem_Oase-like"/>
</dbReference>
<dbReference type="InterPro" id="IPR016084">
    <property type="entry name" value="Haem_Oase-like_multi-hlx"/>
</dbReference>
<comment type="caution">
    <text evidence="1">The sequence shown here is derived from an EMBL/GenBank/DDBJ whole genome shotgun (WGS) entry which is preliminary data.</text>
</comment>
<sequence length="216" mass="24268">MSEATAFNTEQDLFFKQLRQETAESHQSLEDNRLSKAILNPSVSIQDYQTYLAALFGVTVACEDQIFPAISHVITDLPDRYKSRLIIDDLLATGFTEAEIDALPVYHFEFSSVAQALGIMYVLEGSTLGGRFLYKHTHEVLGLKFENGASYFWGYGTQTGNLWKSFISALTQFVEEHEERGEVIASAKNTFTIIDNWLRQTGAASVTRPVVTDQHE</sequence>
<dbReference type="Pfam" id="PF01126">
    <property type="entry name" value="Heme_oxygenase"/>
    <property type="match status" value="1"/>
</dbReference>
<protein>
    <submittedName>
        <fullName evidence="1">Heme oxygenase</fullName>
    </submittedName>
</protein>
<dbReference type="SUPFAM" id="SSF48613">
    <property type="entry name" value="Heme oxygenase-like"/>
    <property type="match status" value="1"/>
</dbReference>
<gene>
    <name evidence="1" type="ORF">GCM10007423_48480</name>
</gene>
<keyword evidence="2" id="KW-1185">Reference proteome</keyword>
<dbReference type="Gene3D" id="1.20.910.10">
    <property type="entry name" value="Heme oxygenase-like"/>
    <property type="match status" value="1"/>
</dbReference>
<name>A0ABQ1Z4Q9_9BACT</name>
<accession>A0ABQ1Z4Q9</accession>
<evidence type="ECO:0000313" key="2">
    <source>
        <dbReference type="Proteomes" id="UP000600214"/>
    </source>
</evidence>
<dbReference type="RefSeq" id="WP_188937032.1">
    <property type="nucleotide sequence ID" value="NZ_BMIA01000003.1"/>
</dbReference>
<reference evidence="2" key="1">
    <citation type="journal article" date="2019" name="Int. J. Syst. Evol. Microbiol.">
        <title>The Global Catalogue of Microorganisms (GCM) 10K type strain sequencing project: providing services to taxonomists for standard genome sequencing and annotation.</title>
        <authorList>
            <consortium name="The Broad Institute Genomics Platform"/>
            <consortium name="The Broad Institute Genome Sequencing Center for Infectious Disease"/>
            <person name="Wu L."/>
            <person name="Ma J."/>
        </authorList>
    </citation>
    <scope>NUCLEOTIDE SEQUENCE [LARGE SCALE GENOMIC DNA]</scope>
    <source>
        <strain evidence="2">CGMCC 1.15288</strain>
    </source>
</reference>
<dbReference type="EMBL" id="BMIA01000003">
    <property type="protein sequence ID" value="GGH47768.1"/>
    <property type="molecule type" value="Genomic_DNA"/>
</dbReference>
<dbReference type="Proteomes" id="UP000600214">
    <property type="component" value="Unassembled WGS sequence"/>
</dbReference>
<evidence type="ECO:0000313" key="1">
    <source>
        <dbReference type="EMBL" id="GGH47768.1"/>
    </source>
</evidence>
<dbReference type="CDD" id="cd19166">
    <property type="entry name" value="HemeO-bac"/>
    <property type="match status" value="1"/>
</dbReference>